<name>A0A1Y6CTM6_9BACT</name>
<dbReference type="InterPro" id="IPR050736">
    <property type="entry name" value="Sensor_HK_Regulatory"/>
</dbReference>
<organism evidence="8 9">
    <name type="scientific">Pseudobacteriovorax antillogorgiicola</name>
    <dbReference type="NCBI Taxonomy" id="1513793"/>
    <lineage>
        <taxon>Bacteria</taxon>
        <taxon>Pseudomonadati</taxon>
        <taxon>Bdellovibrionota</taxon>
        <taxon>Oligoflexia</taxon>
        <taxon>Oligoflexales</taxon>
        <taxon>Pseudobacteriovoracaceae</taxon>
        <taxon>Pseudobacteriovorax</taxon>
    </lineage>
</organism>
<dbReference type="EC" id="2.7.13.3" evidence="2"/>
<keyword evidence="3" id="KW-0808">Transferase</keyword>
<feature type="transmembrane region" description="Helical" evidence="6">
    <location>
        <begin position="167"/>
        <end position="188"/>
    </location>
</feature>
<feature type="transmembrane region" description="Helical" evidence="6">
    <location>
        <begin position="128"/>
        <end position="147"/>
    </location>
</feature>
<feature type="transmembrane region" description="Helical" evidence="6">
    <location>
        <begin position="101"/>
        <end position="122"/>
    </location>
</feature>
<dbReference type="AlphaFoldDB" id="A0A1Y6CTM6"/>
<dbReference type="InterPro" id="IPR004358">
    <property type="entry name" value="Sig_transdc_His_kin-like_C"/>
</dbReference>
<feature type="transmembrane region" description="Helical" evidence="6">
    <location>
        <begin position="65"/>
        <end position="89"/>
    </location>
</feature>
<dbReference type="STRING" id="1513793.SAMN06296036_13010"/>
<dbReference type="InterPro" id="IPR036890">
    <property type="entry name" value="HATPase_C_sf"/>
</dbReference>
<keyword evidence="9" id="KW-1185">Reference proteome</keyword>
<feature type="domain" description="Histidine kinase" evidence="7">
    <location>
        <begin position="173"/>
        <end position="402"/>
    </location>
</feature>
<feature type="transmembrane region" description="Helical" evidence="6">
    <location>
        <begin position="21"/>
        <end position="45"/>
    </location>
</feature>
<dbReference type="GO" id="GO:0004673">
    <property type="term" value="F:protein histidine kinase activity"/>
    <property type="evidence" value="ECO:0007669"/>
    <property type="project" value="UniProtKB-EC"/>
</dbReference>
<evidence type="ECO:0000256" key="1">
    <source>
        <dbReference type="ARBA" id="ARBA00000085"/>
    </source>
</evidence>
<gene>
    <name evidence="8" type="ORF">SAMN06296036_13010</name>
</gene>
<dbReference type="PANTHER" id="PTHR43711:SF1">
    <property type="entry name" value="HISTIDINE KINASE 1"/>
    <property type="match status" value="1"/>
</dbReference>
<evidence type="ECO:0000313" key="8">
    <source>
        <dbReference type="EMBL" id="SMF76214.1"/>
    </source>
</evidence>
<reference evidence="9" key="1">
    <citation type="submission" date="2017-04" db="EMBL/GenBank/DDBJ databases">
        <authorList>
            <person name="Varghese N."/>
            <person name="Submissions S."/>
        </authorList>
    </citation>
    <scope>NUCLEOTIDE SEQUENCE [LARGE SCALE GENOMIC DNA]</scope>
    <source>
        <strain evidence="9">RKEM611</strain>
    </source>
</reference>
<dbReference type="SUPFAM" id="SSF55874">
    <property type="entry name" value="ATPase domain of HSP90 chaperone/DNA topoisomerase II/histidine kinase"/>
    <property type="match status" value="1"/>
</dbReference>
<dbReference type="Pfam" id="PF02518">
    <property type="entry name" value="HATPase_c"/>
    <property type="match status" value="1"/>
</dbReference>
<evidence type="ECO:0000313" key="9">
    <source>
        <dbReference type="Proteomes" id="UP000192907"/>
    </source>
</evidence>
<dbReference type="SMART" id="SM00387">
    <property type="entry name" value="HATPase_c"/>
    <property type="match status" value="1"/>
</dbReference>
<keyword evidence="6" id="KW-0472">Membrane</keyword>
<evidence type="ECO:0000259" key="7">
    <source>
        <dbReference type="PROSITE" id="PS50109"/>
    </source>
</evidence>
<comment type="catalytic activity">
    <reaction evidence="1">
        <text>ATP + protein L-histidine = ADP + protein N-phospho-L-histidine.</text>
        <dbReference type="EC" id="2.7.13.3"/>
    </reaction>
</comment>
<keyword evidence="5" id="KW-0902">Two-component regulatory system</keyword>
<dbReference type="EMBL" id="FWZT01000030">
    <property type="protein sequence ID" value="SMF76214.1"/>
    <property type="molecule type" value="Genomic_DNA"/>
</dbReference>
<evidence type="ECO:0000256" key="6">
    <source>
        <dbReference type="SAM" id="Phobius"/>
    </source>
</evidence>
<evidence type="ECO:0000256" key="5">
    <source>
        <dbReference type="ARBA" id="ARBA00023012"/>
    </source>
</evidence>
<dbReference type="PROSITE" id="PS50109">
    <property type="entry name" value="HIS_KIN"/>
    <property type="match status" value="1"/>
</dbReference>
<evidence type="ECO:0000256" key="3">
    <source>
        <dbReference type="ARBA" id="ARBA00022679"/>
    </source>
</evidence>
<dbReference type="PANTHER" id="PTHR43711">
    <property type="entry name" value="TWO-COMPONENT HISTIDINE KINASE"/>
    <property type="match status" value="1"/>
</dbReference>
<dbReference type="PRINTS" id="PR00344">
    <property type="entry name" value="BCTRLSENSOR"/>
</dbReference>
<proteinExistence type="predicted"/>
<keyword evidence="4 8" id="KW-0418">Kinase</keyword>
<keyword evidence="6" id="KW-1133">Transmembrane helix</keyword>
<sequence length="410" mass="46094">MARAWLSFLALNLCLNASLQYFYGDLVFCGILILFCLACIGISFLKGPLLEFRAYYTWTHVVYLSTGFFSGAWSGAIFFHLMPLIALKLFPVARRRQRNKLAIFGSIALVSHFTFLMGQGATFHIYDIILHFILFLGEIFGLIWVWAKQKSAEIQRLTAKDQRSKSLQVLLGVFCHDLSTPMMAISLICFQKRHSPILSEEEKGAWNEVHHLIERERYLIENIRKVEKIASGVSETMDLNCVFPEDLFEKIEDIFGERLQGKDISFKFLKESEDSDPLGFLADENILIYNIITNLMTNAIKFSDRGGTITLGAYRQGNSVSVYVEDQGVGMSQEHVANLLEGNILRSTQRGTENEKGTGLGIKIVKNFVEVLGGTLAISSRLKGDDPENHGTRFVVSFVEAPAQEATHVA</sequence>
<dbReference type="InterPro" id="IPR005467">
    <property type="entry name" value="His_kinase_dom"/>
</dbReference>
<keyword evidence="6" id="KW-0812">Transmembrane</keyword>
<evidence type="ECO:0000256" key="2">
    <source>
        <dbReference type="ARBA" id="ARBA00012438"/>
    </source>
</evidence>
<dbReference type="Proteomes" id="UP000192907">
    <property type="component" value="Unassembled WGS sequence"/>
</dbReference>
<evidence type="ECO:0000256" key="4">
    <source>
        <dbReference type="ARBA" id="ARBA00022777"/>
    </source>
</evidence>
<protein>
    <recommendedName>
        <fullName evidence="2">histidine kinase</fullName>
        <ecNumber evidence="2">2.7.13.3</ecNumber>
    </recommendedName>
</protein>
<accession>A0A1Y6CTM6</accession>
<dbReference type="Gene3D" id="3.30.565.10">
    <property type="entry name" value="Histidine kinase-like ATPase, C-terminal domain"/>
    <property type="match status" value="1"/>
</dbReference>
<dbReference type="GO" id="GO:0000160">
    <property type="term" value="P:phosphorelay signal transduction system"/>
    <property type="evidence" value="ECO:0007669"/>
    <property type="project" value="UniProtKB-KW"/>
</dbReference>
<dbReference type="InterPro" id="IPR003594">
    <property type="entry name" value="HATPase_dom"/>
</dbReference>